<dbReference type="InterPro" id="IPR040855">
    <property type="entry name" value="ORC_WH_C"/>
</dbReference>
<organism evidence="9 10">
    <name type="scientific">Gymnopilus dilepis</name>
    <dbReference type="NCBI Taxonomy" id="231916"/>
    <lineage>
        <taxon>Eukaryota</taxon>
        <taxon>Fungi</taxon>
        <taxon>Dikarya</taxon>
        <taxon>Basidiomycota</taxon>
        <taxon>Agaricomycotina</taxon>
        <taxon>Agaricomycetes</taxon>
        <taxon>Agaricomycetidae</taxon>
        <taxon>Agaricales</taxon>
        <taxon>Agaricineae</taxon>
        <taxon>Hymenogastraceae</taxon>
        <taxon>Gymnopilus</taxon>
    </lineage>
</organism>
<dbReference type="GO" id="GO:0006270">
    <property type="term" value="P:DNA replication initiation"/>
    <property type="evidence" value="ECO:0007669"/>
    <property type="project" value="TreeGrafter"/>
</dbReference>
<dbReference type="CDD" id="cd20704">
    <property type="entry name" value="Orc3"/>
    <property type="match status" value="1"/>
</dbReference>
<evidence type="ECO:0000313" key="10">
    <source>
        <dbReference type="Proteomes" id="UP000284706"/>
    </source>
</evidence>
<dbReference type="InterPro" id="IPR045667">
    <property type="entry name" value="ORC3_N"/>
</dbReference>
<evidence type="ECO:0000256" key="6">
    <source>
        <dbReference type="SAM" id="MobiDB-lite"/>
    </source>
</evidence>
<evidence type="ECO:0000256" key="5">
    <source>
        <dbReference type="ARBA" id="ARBA00023242"/>
    </source>
</evidence>
<dbReference type="STRING" id="231916.A0A409XXU7"/>
<comment type="caution">
    <text evidence="9">The sequence shown here is derived from an EMBL/GenBank/DDBJ whole genome shotgun (WGS) entry which is preliminary data.</text>
</comment>
<evidence type="ECO:0000256" key="2">
    <source>
        <dbReference type="ARBA" id="ARBA00010977"/>
    </source>
</evidence>
<evidence type="ECO:0000256" key="1">
    <source>
        <dbReference type="ARBA" id="ARBA00004123"/>
    </source>
</evidence>
<dbReference type="InParanoid" id="A0A409XXU7"/>
<comment type="subcellular location">
    <subcellularLocation>
        <location evidence="1">Nucleus</location>
    </subcellularLocation>
</comment>
<dbReference type="PANTHER" id="PTHR12748">
    <property type="entry name" value="ORIGIN RECOGNITION COMPLEX SUBUNIT 3"/>
    <property type="match status" value="1"/>
</dbReference>
<dbReference type="GO" id="GO:0031261">
    <property type="term" value="C:DNA replication preinitiation complex"/>
    <property type="evidence" value="ECO:0007669"/>
    <property type="project" value="TreeGrafter"/>
</dbReference>
<dbReference type="Pfam" id="PF18137">
    <property type="entry name" value="WHD_ORC"/>
    <property type="match status" value="1"/>
</dbReference>
<proteinExistence type="inferred from homology"/>
<protein>
    <submittedName>
        <fullName evidence="9">Uncharacterized protein</fullName>
    </submittedName>
</protein>
<gene>
    <name evidence="9" type="ORF">CVT26_008566</name>
</gene>
<dbReference type="AlphaFoldDB" id="A0A409XXU7"/>
<accession>A0A409XXU7</accession>
<feature type="domain" description="Origin recognition complex subunit 3 N-terminal" evidence="7">
    <location>
        <begin position="11"/>
        <end position="370"/>
    </location>
</feature>
<name>A0A409XXU7_9AGAR</name>
<dbReference type="GO" id="GO:0003688">
    <property type="term" value="F:DNA replication origin binding"/>
    <property type="evidence" value="ECO:0007669"/>
    <property type="project" value="TreeGrafter"/>
</dbReference>
<evidence type="ECO:0000313" key="9">
    <source>
        <dbReference type="EMBL" id="PPQ95541.1"/>
    </source>
</evidence>
<keyword evidence="4" id="KW-0238">DNA-binding</keyword>
<evidence type="ECO:0000259" key="8">
    <source>
        <dbReference type="Pfam" id="PF18137"/>
    </source>
</evidence>
<feature type="domain" description="Origin recognition complex subunit 3 winged helix C-terminal" evidence="8">
    <location>
        <begin position="580"/>
        <end position="711"/>
    </location>
</feature>
<dbReference type="Proteomes" id="UP000284706">
    <property type="component" value="Unassembled WGS sequence"/>
</dbReference>
<dbReference type="OrthoDB" id="10265211at2759"/>
<reference evidence="9 10" key="1">
    <citation type="journal article" date="2018" name="Evol. Lett.">
        <title>Horizontal gene cluster transfer increased hallucinogenic mushroom diversity.</title>
        <authorList>
            <person name="Reynolds H.T."/>
            <person name="Vijayakumar V."/>
            <person name="Gluck-Thaler E."/>
            <person name="Korotkin H.B."/>
            <person name="Matheny P.B."/>
            <person name="Slot J.C."/>
        </authorList>
    </citation>
    <scope>NUCLEOTIDE SEQUENCE [LARGE SCALE GENOMIC DNA]</scope>
    <source>
        <strain evidence="9 10">SRW20</strain>
    </source>
</reference>
<dbReference type="EMBL" id="NHYE01001423">
    <property type="protein sequence ID" value="PPQ95541.1"/>
    <property type="molecule type" value="Genomic_DNA"/>
</dbReference>
<dbReference type="GO" id="GO:0005664">
    <property type="term" value="C:nuclear origin of replication recognition complex"/>
    <property type="evidence" value="ECO:0007669"/>
    <property type="project" value="InterPro"/>
</dbReference>
<feature type="region of interest" description="Disordered" evidence="6">
    <location>
        <begin position="650"/>
        <end position="674"/>
    </location>
</feature>
<dbReference type="PANTHER" id="PTHR12748:SF0">
    <property type="entry name" value="ORIGIN RECOGNITION COMPLEX SUBUNIT 3"/>
    <property type="match status" value="1"/>
</dbReference>
<keyword evidence="5" id="KW-0539">Nucleus</keyword>
<evidence type="ECO:0000259" key="7">
    <source>
        <dbReference type="Pfam" id="PF07034"/>
    </source>
</evidence>
<dbReference type="InterPro" id="IPR020795">
    <property type="entry name" value="ORC3"/>
</dbReference>
<keyword evidence="10" id="KW-1185">Reference proteome</keyword>
<comment type="similarity">
    <text evidence="2">Belongs to the ORC3 family.</text>
</comment>
<dbReference type="Pfam" id="PF07034">
    <property type="entry name" value="ORC3_N"/>
    <property type="match status" value="1"/>
</dbReference>
<evidence type="ECO:0000256" key="3">
    <source>
        <dbReference type="ARBA" id="ARBA00022705"/>
    </source>
</evidence>
<evidence type="ECO:0000256" key="4">
    <source>
        <dbReference type="ARBA" id="ARBA00023125"/>
    </source>
</evidence>
<keyword evidence="3" id="KW-0235">DNA replication</keyword>
<sequence>MPSMDSPNLDDVNKTVFCIPYVPRDEATGSMPKLPTSVGEDRDLDNGEELRLLAYKEAWRGCLNRMQQIIQELQNASIKAVLEEVRSSYTDILPGLPYPELPVISVINPGLGSSFLDEVSVHLESPTSSSNVQCLVAHLYPGDFPNVATGMRSIISGLMEREDMQDGGIVSSLDWRYKTKSSGIVKRKTPSSSLANYDIKFLFAWYRNRFKSSGTLISAKFTSLSHFRSGTNESSSPLLVIVLHDFEQLDPHVMQDIFYVCSGSIPALPLVFLVSMSSPASNYLNAIYSTSTVALLRVRSITVPAGNAVLQELLLKTFFDAHFEPMIMFGPAVLEFLQDYFTRYHSSTDAIITILQVAHLRHFTSDPLTLLVRDTPSADVLSKPGKYVDMDADESHPLSNVPRIIDNVNDARRAFYSRLRSLRLGFGVMICIQSFLEDGGYKGLDWSVDAKKGGLCTAMINLLKGHFTRDVKELVRYTRKLRRDELTTLSGRLHEIFSGLPPSVLSEERASLDQLARIKNSVSESGASDVPPADISASLSDWVAQYLGESLKLPEEGILWDIWYTGLAPFPSELLNPSLRASMMAGLLRPHDYVDDINANDIEPAPKEIWELPDISILFKRYLDSGKMINVYDWFESFKSVLDSQRLNVKEPASPKKRGRQKAQAPETTEDDEKWDTEVQARFIRALHELDYLGFIKHTNRKADHLLRTVFDVDDAD</sequence>
<dbReference type="GO" id="GO:0005656">
    <property type="term" value="C:nuclear pre-replicative complex"/>
    <property type="evidence" value="ECO:0007669"/>
    <property type="project" value="TreeGrafter"/>
</dbReference>